<sequence>MTGIRRKIYKTSNFLLVSTCLLVLIAACGPKPVNTPENGFGSRVPDVGDKTVAEVNGTLITQMDVEREAVRQNVIASGDLLAGNPDAYARILDELIDQRLLALEAVRRGLEQDREAKIRLGIARERILGNILVERSVADAVTETAIQRLYGEQSKLAEPGEEVRARHILVDTQEAAVHIRKLLGEGASFAELAFEHSTDAATRLEGGDLGYFTQDVMLAPFAEAAFALSLGELSEPVQTKYGWHIIKLEGRRPVKMPDLEELRPRIVRFMTFDEIQKLVSELTTKADIVRVAPPENTSEPAVINLDDTDPAKTD</sequence>
<dbReference type="InterPro" id="IPR023058">
    <property type="entry name" value="PPIase_PpiC_CS"/>
</dbReference>
<dbReference type="Gene3D" id="1.10.8.1040">
    <property type="match status" value="1"/>
</dbReference>
<proteinExistence type="predicted"/>
<evidence type="ECO:0000259" key="1">
    <source>
        <dbReference type="PROSITE" id="PS50198"/>
    </source>
</evidence>
<organism evidence="2">
    <name type="scientific">hydrothermal vent metagenome</name>
    <dbReference type="NCBI Taxonomy" id="652676"/>
    <lineage>
        <taxon>unclassified sequences</taxon>
        <taxon>metagenomes</taxon>
        <taxon>ecological metagenomes</taxon>
    </lineage>
</organism>
<name>A0A3B0S3K2_9ZZZZ</name>
<dbReference type="PANTHER" id="PTHR47245">
    <property type="entry name" value="PEPTIDYLPROLYL ISOMERASE"/>
    <property type="match status" value="1"/>
</dbReference>
<reference evidence="2" key="1">
    <citation type="submission" date="2018-06" db="EMBL/GenBank/DDBJ databases">
        <authorList>
            <person name="Zhirakovskaya E."/>
        </authorList>
    </citation>
    <scope>NUCLEOTIDE SEQUENCE</scope>
</reference>
<dbReference type="PROSITE" id="PS01096">
    <property type="entry name" value="PPIC_PPIASE_1"/>
    <property type="match status" value="1"/>
</dbReference>
<dbReference type="SUPFAM" id="SSF54534">
    <property type="entry name" value="FKBP-like"/>
    <property type="match status" value="1"/>
</dbReference>
<evidence type="ECO:0000313" key="2">
    <source>
        <dbReference type="EMBL" id="VAW00845.1"/>
    </source>
</evidence>
<dbReference type="EMBL" id="UOEE01000304">
    <property type="protein sequence ID" value="VAW00845.1"/>
    <property type="molecule type" value="Genomic_DNA"/>
</dbReference>
<dbReference type="AlphaFoldDB" id="A0A3B0S3K2"/>
<dbReference type="InterPro" id="IPR000297">
    <property type="entry name" value="PPIase_PpiC"/>
</dbReference>
<dbReference type="InterPro" id="IPR046357">
    <property type="entry name" value="PPIase_dom_sf"/>
</dbReference>
<dbReference type="Gene3D" id="3.10.50.40">
    <property type="match status" value="1"/>
</dbReference>
<protein>
    <recommendedName>
        <fullName evidence="1">PpiC domain-containing protein</fullName>
    </recommendedName>
</protein>
<dbReference type="SUPFAM" id="SSF109998">
    <property type="entry name" value="Triger factor/SurA peptide-binding domain-like"/>
    <property type="match status" value="1"/>
</dbReference>
<dbReference type="PANTHER" id="PTHR47245:SF2">
    <property type="entry name" value="PEPTIDYL-PROLYL CIS-TRANS ISOMERASE HP_0175-RELATED"/>
    <property type="match status" value="1"/>
</dbReference>
<dbReference type="InterPro" id="IPR050245">
    <property type="entry name" value="PrsA_foldase"/>
</dbReference>
<dbReference type="Pfam" id="PF00639">
    <property type="entry name" value="Rotamase"/>
    <property type="match status" value="1"/>
</dbReference>
<accession>A0A3B0S3K2</accession>
<gene>
    <name evidence="2" type="ORF">MNBD_ALPHA06-2004</name>
</gene>
<dbReference type="PROSITE" id="PS51257">
    <property type="entry name" value="PROKAR_LIPOPROTEIN"/>
    <property type="match status" value="1"/>
</dbReference>
<dbReference type="PROSITE" id="PS50198">
    <property type="entry name" value="PPIC_PPIASE_2"/>
    <property type="match status" value="1"/>
</dbReference>
<feature type="domain" description="PpiC" evidence="1">
    <location>
        <begin position="160"/>
        <end position="250"/>
    </location>
</feature>
<dbReference type="GO" id="GO:0003755">
    <property type="term" value="F:peptidyl-prolyl cis-trans isomerase activity"/>
    <property type="evidence" value="ECO:0007669"/>
    <property type="project" value="InterPro"/>
</dbReference>
<dbReference type="InterPro" id="IPR027304">
    <property type="entry name" value="Trigger_fact/SurA_dom_sf"/>
</dbReference>